<dbReference type="SUPFAM" id="SSF55031">
    <property type="entry name" value="Bacterial exopeptidase dimerisation domain"/>
    <property type="match status" value="1"/>
</dbReference>
<dbReference type="EMBL" id="CP012542">
    <property type="protein sequence ID" value="QCD44736.1"/>
    <property type="molecule type" value="Genomic_DNA"/>
</dbReference>
<dbReference type="GO" id="GO:0009014">
    <property type="term" value="F:succinyl-diaminopimelate desuccinylase activity"/>
    <property type="evidence" value="ECO:0007669"/>
    <property type="project" value="UniProtKB-UniRule"/>
</dbReference>
<dbReference type="GO" id="GO:0006526">
    <property type="term" value="P:L-arginine biosynthetic process"/>
    <property type="evidence" value="ECO:0007669"/>
    <property type="project" value="TreeGrafter"/>
</dbReference>
<evidence type="ECO:0000256" key="9">
    <source>
        <dbReference type="ARBA" id="ARBA00022801"/>
    </source>
</evidence>
<dbReference type="GO" id="GO:0019877">
    <property type="term" value="P:diaminopimelate biosynthetic process"/>
    <property type="evidence" value="ECO:0007669"/>
    <property type="project" value="UniProtKB-KW"/>
</dbReference>
<dbReference type="PANTHER" id="PTHR43808:SF31">
    <property type="entry name" value="N-ACETYL-L-CITRULLINE DEACETYLASE"/>
    <property type="match status" value="1"/>
</dbReference>
<protein>
    <recommendedName>
        <fullName evidence="6 15">Succinyl-diaminopimelate desuccinylase</fullName>
        <ecNumber evidence="5 15">3.5.1.18</ecNumber>
    </recommendedName>
</protein>
<dbReference type="AlphaFoldDB" id="A0A6G5QGV9"/>
<evidence type="ECO:0000256" key="6">
    <source>
        <dbReference type="ARBA" id="ARBA00022391"/>
    </source>
</evidence>
<dbReference type="InterPro" id="IPR050072">
    <property type="entry name" value="Peptidase_M20A"/>
</dbReference>
<evidence type="ECO:0000256" key="10">
    <source>
        <dbReference type="ARBA" id="ARBA00022833"/>
    </source>
</evidence>
<dbReference type="PROSITE" id="PS00759">
    <property type="entry name" value="ARGE_DAPE_CPG2_2"/>
    <property type="match status" value="1"/>
</dbReference>
<dbReference type="Pfam" id="PF07687">
    <property type="entry name" value="M20_dimer"/>
    <property type="match status" value="1"/>
</dbReference>
<comment type="subunit">
    <text evidence="4">Homodimer.</text>
</comment>
<feature type="domain" description="Peptidase M20 dimerisation" evidence="16">
    <location>
        <begin position="168"/>
        <end position="269"/>
    </location>
</feature>
<dbReference type="GO" id="GO:0046872">
    <property type="term" value="F:metal ion binding"/>
    <property type="evidence" value="ECO:0007669"/>
    <property type="project" value="UniProtKB-KW"/>
</dbReference>
<dbReference type="CDD" id="cd03891">
    <property type="entry name" value="M20_DapE_proteobac"/>
    <property type="match status" value="1"/>
</dbReference>
<dbReference type="PROSITE" id="PS00758">
    <property type="entry name" value="ARGE_DAPE_CPG2_1"/>
    <property type="match status" value="1"/>
</dbReference>
<proteinExistence type="inferred from homology"/>
<dbReference type="InterPro" id="IPR036264">
    <property type="entry name" value="Bact_exopeptidase_dim_dom"/>
</dbReference>
<evidence type="ECO:0000256" key="14">
    <source>
        <dbReference type="ARBA" id="ARBA00051301"/>
    </source>
</evidence>
<dbReference type="HAMAP" id="MF_01690">
    <property type="entry name" value="DapE"/>
    <property type="match status" value="1"/>
</dbReference>
<organism evidence="17 18">
    <name type="scientific">Campylobacter mucosalis CCUG 21559</name>
    <dbReference type="NCBI Taxonomy" id="1032067"/>
    <lineage>
        <taxon>Bacteria</taxon>
        <taxon>Pseudomonadati</taxon>
        <taxon>Campylobacterota</taxon>
        <taxon>Epsilonproteobacteria</taxon>
        <taxon>Campylobacterales</taxon>
        <taxon>Campylobacteraceae</taxon>
        <taxon>Campylobacter</taxon>
    </lineage>
</organism>
<dbReference type="InterPro" id="IPR005941">
    <property type="entry name" value="DapE_proteobac"/>
</dbReference>
<evidence type="ECO:0000256" key="7">
    <source>
        <dbReference type="ARBA" id="ARBA00022605"/>
    </source>
</evidence>
<dbReference type="GO" id="GO:0009089">
    <property type="term" value="P:lysine biosynthetic process via diaminopimelate"/>
    <property type="evidence" value="ECO:0007669"/>
    <property type="project" value="UniProtKB-UniRule"/>
</dbReference>
<dbReference type="Gene3D" id="1.10.150.900">
    <property type="match status" value="1"/>
</dbReference>
<dbReference type="Pfam" id="PF01546">
    <property type="entry name" value="Peptidase_M20"/>
    <property type="match status" value="1"/>
</dbReference>
<evidence type="ECO:0000313" key="17">
    <source>
        <dbReference type="EMBL" id="QCD44736.1"/>
    </source>
</evidence>
<dbReference type="Gene3D" id="3.30.70.360">
    <property type="match status" value="1"/>
</dbReference>
<evidence type="ECO:0000256" key="2">
    <source>
        <dbReference type="ARBA" id="ARBA00005130"/>
    </source>
</evidence>
<dbReference type="InterPro" id="IPR001261">
    <property type="entry name" value="ArgE/DapE_CS"/>
</dbReference>
<dbReference type="RefSeq" id="WP_171993727.1">
    <property type="nucleotide sequence ID" value="NZ_CP012542.1"/>
</dbReference>
<sequence length="367" mass="40338">MSDVLEFLNRLLEFKSITPDDDGSLKFIADFMPEFEAKFLEKNGTKNLILTKKFGDETHLAFAGHLDVVPPGNGWDIDPFTPTIKDGYIYARGTQDMKSGVAAFVCACKDAKNFNGTLSLILTSDEEGDGTYGTIEALKFLKQQGNLPEFAVVAEPTCDEKFGDTIKIGRRGSINGKILIKGKQGHAAYPQKCVNPVHLLAPIFAKFAGYDMDSGSDFFDASKIVITDIRGGMQVCNVTPNDVSIMFNIRNSNLTSVDDVKSYIDSVFAGIDFEYDIKQSSKPYLTDKDSKVVKALAKSVDKITGITPELNSKGGTSDARLLAEYGVKVVEFGVKNDRIHAVNERVGIDEVIKLYEIFSDLIENFRG</sequence>
<evidence type="ECO:0000256" key="11">
    <source>
        <dbReference type="ARBA" id="ARBA00022915"/>
    </source>
</evidence>
<evidence type="ECO:0000256" key="3">
    <source>
        <dbReference type="ARBA" id="ARBA00006746"/>
    </source>
</evidence>
<keyword evidence="18" id="KW-1185">Reference proteome</keyword>
<keyword evidence="7" id="KW-0028">Amino-acid biosynthesis</keyword>
<evidence type="ECO:0000256" key="1">
    <source>
        <dbReference type="ARBA" id="ARBA00001947"/>
    </source>
</evidence>
<dbReference type="EC" id="3.5.1.18" evidence="5 15"/>
<dbReference type="Gene3D" id="3.40.630.10">
    <property type="entry name" value="Zn peptidases"/>
    <property type="match status" value="1"/>
</dbReference>
<comment type="catalytic activity">
    <reaction evidence="14">
        <text>N-succinyl-(2S,6S)-2,6-diaminopimelate + H2O = (2S,6S)-2,6-diaminopimelate + succinate</text>
        <dbReference type="Rhea" id="RHEA:22608"/>
        <dbReference type="ChEBI" id="CHEBI:15377"/>
        <dbReference type="ChEBI" id="CHEBI:30031"/>
        <dbReference type="ChEBI" id="CHEBI:57609"/>
        <dbReference type="ChEBI" id="CHEBI:58087"/>
        <dbReference type="EC" id="3.5.1.18"/>
    </reaction>
</comment>
<dbReference type="InterPro" id="IPR011650">
    <property type="entry name" value="Peptidase_M20_dimer"/>
</dbReference>
<evidence type="ECO:0000256" key="8">
    <source>
        <dbReference type="ARBA" id="ARBA00022723"/>
    </source>
</evidence>
<dbReference type="Proteomes" id="UP000503264">
    <property type="component" value="Chromosome"/>
</dbReference>
<comment type="cofactor">
    <cofactor evidence="1">
        <name>Zn(2+)</name>
        <dbReference type="ChEBI" id="CHEBI:29105"/>
    </cofactor>
</comment>
<keyword evidence="12" id="KW-0457">Lysine biosynthesis</keyword>
<keyword evidence="9 17" id="KW-0378">Hydrolase</keyword>
<evidence type="ECO:0000256" key="4">
    <source>
        <dbReference type="ARBA" id="ARBA00011738"/>
    </source>
</evidence>
<keyword evidence="11" id="KW-0220">Diaminopimelate biosynthesis</keyword>
<keyword evidence="13" id="KW-0170">Cobalt</keyword>
<dbReference type="GO" id="GO:0008777">
    <property type="term" value="F:acetylornithine deacetylase activity"/>
    <property type="evidence" value="ECO:0007669"/>
    <property type="project" value="TreeGrafter"/>
</dbReference>
<evidence type="ECO:0000256" key="12">
    <source>
        <dbReference type="ARBA" id="ARBA00023154"/>
    </source>
</evidence>
<keyword evidence="8" id="KW-0479">Metal-binding</keyword>
<dbReference type="SUPFAM" id="SSF53187">
    <property type="entry name" value="Zn-dependent exopeptidases"/>
    <property type="match status" value="1"/>
</dbReference>
<dbReference type="NCBIfam" id="TIGR01246">
    <property type="entry name" value="dapE_proteo"/>
    <property type="match status" value="1"/>
</dbReference>
<accession>A0A6G5QGV9</accession>
<evidence type="ECO:0000256" key="5">
    <source>
        <dbReference type="ARBA" id="ARBA00011921"/>
    </source>
</evidence>
<reference evidence="17 18" key="1">
    <citation type="submission" date="2016-07" db="EMBL/GenBank/DDBJ databases">
        <title>Comparative genomics of the Campylobacter concisus group.</title>
        <authorList>
            <person name="Miller W.G."/>
            <person name="Yee E."/>
            <person name="Chapman M.H."/>
            <person name="Huynh S."/>
            <person name="Bono J.L."/>
            <person name="On S.L.W."/>
            <person name="StLeger J."/>
            <person name="Foster G."/>
            <person name="Parker C.T."/>
        </authorList>
    </citation>
    <scope>NUCLEOTIDE SEQUENCE [LARGE SCALE GENOMIC DNA]</scope>
    <source>
        <strain evidence="17 18">CCUG 21559</strain>
    </source>
</reference>
<evidence type="ECO:0000313" key="18">
    <source>
        <dbReference type="Proteomes" id="UP000503264"/>
    </source>
</evidence>
<evidence type="ECO:0000256" key="15">
    <source>
        <dbReference type="NCBIfam" id="TIGR01246"/>
    </source>
</evidence>
<dbReference type="InterPro" id="IPR002933">
    <property type="entry name" value="Peptidase_M20"/>
</dbReference>
<evidence type="ECO:0000256" key="13">
    <source>
        <dbReference type="ARBA" id="ARBA00023285"/>
    </source>
</evidence>
<evidence type="ECO:0000259" key="16">
    <source>
        <dbReference type="Pfam" id="PF07687"/>
    </source>
</evidence>
<name>A0A6G5QGV9_9BACT</name>
<comment type="similarity">
    <text evidence="3">Belongs to the peptidase M20A family. DapE subfamily.</text>
</comment>
<dbReference type="UniPathway" id="UPA00034">
    <property type="reaction ID" value="UER00021"/>
</dbReference>
<comment type="pathway">
    <text evidence="2">Amino-acid biosynthesis; L-lysine biosynthesis via DAP pathway; LL-2,6-diaminopimelate from (S)-tetrahydrodipicolinate (succinylase route): step 3/3.</text>
</comment>
<gene>
    <name evidence="17" type="primary">dapE</name>
    <name evidence="17" type="ORF">CMUC_0947</name>
</gene>
<dbReference type="PANTHER" id="PTHR43808">
    <property type="entry name" value="ACETYLORNITHINE DEACETYLASE"/>
    <property type="match status" value="1"/>
</dbReference>
<keyword evidence="10" id="KW-0862">Zinc</keyword>
<dbReference type="NCBIfam" id="NF009557">
    <property type="entry name" value="PRK13009.1"/>
    <property type="match status" value="1"/>
</dbReference>